<organism evidence="1 2">
    <name type="scientific">Vitis vinifera</name>
    <name type="common">Grape</name>
    <dbReference type="NCBI Taxonomy" id="29760"/>
    <lineage>
        <taxon>Eukaryota</taxon>
        <taxon>Viridiplantae</taxon>
        <taxon>Streptophyta</taxon>
        <taxon>Embryophyta</taxon>
        <taxon>Tracheophyta</taxon>
        <taxon>Spermatophyta</taxon>
        <taxon>Magnoliopsida</taxon>
        <taxon>eudicotyledons</taxon>
        <taxon>Gunneridae</taxon>
        <taxon>Pentapetalae</taxon>
        <taxon>rosids</taxon>
        <taxon>Vitales</taxon>
        <taxon>Vitaceae</taxon>
        <taxon>Viteae</taxon>
        <taxon>Vitis</taxon>
    </lineage>
</organism>
<dbReference type="AlphaFoldDB" id="A0A438IBJ3"/>
<proteinExistence type="predicted"/>
<dbReference type="EMBL" id="QGNW01000124">
    <property type="protein sequence ID" value="RVW94086.1"/>
    <property type="molecule type" value="Genomic_DNA"/>
</dbReference>
<evidence type="ECO:0000313" key="1">
    <source>
        <dbReference type="EMBL" id="RVW94086.1"/>
    </source>
</evidence>
<gene>
    <name evidence="1" type="ORF">CK203_038225</name>
</gene>
<reference evidence="1 2" key="1">
    <citation type="journal article" date="2018" name="PLoS Genet.">
        <title>Population sequencing reveals clonal diversity and ancestral inbreeding in the grapevine cultivar Chardonnay.</title>
        <authorList>
            <person name="Roach M.J."/>
            <person name="Johnson D.L."/>
            <person name="Bohlmann J."/>
            <person name="van Vuuren H.J."/>
            <person name="Jones S.J."/>
            <person name="Pretorius I.S."/>
            <person name="Schmidt S.A."/>
            <person name="Borneman A.R."/>
        </authorList>
    </citation>
    <scope>NUCLEOTIDE SEQUENCE [LARGE SCALE GENOMIC DNA]</scope>
    <source>
        <strain evidence="2">cv. Chardonnay</strain>
        <tissue evidence="1">Leaf</tissue>
    </source>
</reference>
<name>A0A438IBJ3_VITVI</name>
<comment type="caution">
    <text evidence="1">The sequence shown here is derived from an EMBL/GenBank/DDBJ whole genome shotgun (WGS) entry which is preliminary data.</text>
</comment>
<protein>
    <submittedName>
        <fullName evidence="1">Uncharacterized protein</fullName>
    </submittedName>
</protein>
<dbReference type="Proteomes" id="UP000288805">
    <property type="component" value="Unassembled WGS sequence"/>
</dbReference>
<evidence type="ECO:0000313" key="2">
    <source>
        <dbReference type="Proteomes" id="UP000288805"/>
    </source>
</evidence>
<sequence length="97" mass="10610">MMRDRFYQGKDTADIIHGKVIQILKGKNEDMKQLFGKELKSGDLSGIHAECLTDTWIGKDRPFLLGPAVGGEGVRTELSLPNVKKTIGAVAVCQLIV</sequence>
<accession>A0A438IBJ3</accession>